<feature type="domain" description="Tripeptidyl-peptidase II first Ig-like" evidence="1">
    <location>
        <begin position="2"/>
        <end position="42"/>
    </location>
</feature>
<protein>
    <submittedName>
        <fullName evidence="3">Uncharacterized protein</fullName>
    </submittedName>
</protein>
<dbReference type="EMBL" id="CAJOAY010033576">
    <property type="protein sequence ID" value="CAF4439504.1"/>
    <property type="molecule type" value="Genomic_DNA"/>
</dbReference>
<organism evidence="3 4">
    <name type="scientific">Adineta steineri</name>
    <dbReference type="NCBI Taxonomy" id="433720"/>
    <lineage>
        <taxon>Eukaryota</taxon>
        <taxon>Metazoa</taxon>
        <taxon>Spiralia</taxon>
        <taxon>Gnathifera</taxon>
        <taxon>Rotifera</taxon>
        <taxon>Eurotatoria</taxon>
        <taxon>Bdelloidea</taxon>
        <taxon>Adinetida</taxon>
        <taxon>Adinetidae</taxon>
        <taxon>Adineta</taxon>
    </lineage>
</organism>
<dbReference type="Proteomes" id="UP000663881">
    <property type="component" value="Unassembled WGS sequence"/>
</dbReference>
<proteinExistence type="predicted"/>
<dbReference type="InterPro" id="IPR048384">
    <property type="entry name" value="TPPII_GBD"/>
</dbReference>
<dbReference type="Gene3D" id="2.60.40.3170">
    <property type="match status" value="1"/>
</dbReference>
<gene>
    <name evidence="3" type="ORF">OKA104_LOCUS53539</name>
</gene>
<reference evidence="3" key="1">
    <citation type="submission" date="2021-02" db="EMBL/GenBank/DDBJ databases">
        <authorList>
            <person name="Nowell W R."/>
        </authorList>
    </citation>
    <scope>NUCLEOTIDE SEQUENCE</scope>
</reference>
<evidence type="ECO:0000259" key="1">
    <source>
        <dbReference type="Pfam" id="PF21223"/>
    </source>
</evidence>
<comment type="caution">
    <text evidence="3">The sequence shown here is derived from an EMBL/GenBank/DDBJ whole genome shotgun (WGS) entry which is preliminary data.</text>
</comment>
<accession>A0A820RSC8</accession>
<dbReference type="InterPro" id="IPR048383">
    <property type="entry name" value="TPPII_Ig-like-1"/>
</dbReference>
<evidence type="ECO:0000259" key="2">
    <source>
        <dbReference type="Pfam" id="PF21316"/>
    </source>
</evidence>
<dbReference type="Pfam" id="PF21316">
    <property type="entry name" value="TPPII_GBD"/>
    <property type="match status" value="1"/>
</dbReference>
<dbReference type="AlphaFoldDB" id="A0A820RSC8"/>
<sequence>TFDIRIDPSHLKEDEVHFTELQAFDTNQINAGPLARFPITIIKPISVNSQTNSLEFNSQTFKPSQIRRHFLQVPTGSNIAVFKITNHSCDISSLMNLHFIQLESGRSFRSNEFEKII</sequence>
<feature type="non-terminal residue" evidence="3">
    <location>
        <position position="117"/>
    </location>
</feature>
<evidence type="ECO:0000313" key="3">
    <source>
        <dbReference type="EMBL" id="CAF4439504.1"/>
    </source>
</evidence>
<name>A0A820RSC8_9BILA</name>
<feature type="non-terminal residue" evidence="3">
    <location>
        <position position="1"/>
    </location>
</feature>
<dbReference type="InterPro" id="IPR046940">
    <property type="entry name" value="TPPII_Ig-like_sf"/>
</dbReference>
<evidence type="ECO:0000313" key="4">
    <source>
        <dbReference type="Proteomes" id="UP000663881"/>
    </source>
</evidence>
<feature type="domain" description="Tripeptidyl-peptidase II galactose-binding" evidence="2">
    <location>
        <begin position="61"/>
        <end position="117"/>
    </location>
</feature>
<dbReference type="Pfam" id="PF21223">
    <property type="entry name" value="TPPII_Ig-like-1"/>
    <property type="match status" value="1"/>
</dbReference>